<proteinExistence type="predicted"/>
<organism evidence="2 3">
    <name type="scientific">Steccherinum ochraceum</name>
    <dbReference type="NCBI Taxonomy" id="92696"/>
    <lineage>
        <taxon>Eukaryota</taxon>
        <taxon>Fungi</taxon>
        <taxon>Dikarya</taxon>
        <taxon>Basidiomycota</taxon>
        <taxon>Agaricomycotina</taxon>
        <taxon>Agaricomycetes</taxon>
        <taxon>Polyporales</taxon>
        <taxon>Steccherinaceae</taxon>
        <taxon>Steccherinum</taxon>
    </lineage>
</organism>
<evidence type="ECO:0000313" key="3">
    <source>
        <dbReference type="Proteomes" id="UP000292702"/>
    </source>
</evidence>
<feature type="compositionally biased region" description="Polar residues" evidence="1">
    <location>
        <begin position="60"/>
        <end position="72"/>
    </location>
</feature>
<evidence type="ECO:0000256" key="1">
    <source>
        <dbReference type="SAM" id="MobiDB-lite"/>
    </source>
</evidence>
<gene>
    <name evidence="2" type="ORF">EIP91_002185</name>
</gene>
<keyword evidence="3" id="KW-1185">Reference proteome</keyword>
<dbReference type="AlphaFoldDB" id="A0A4R0REQ9"/>
<comment type="caution">
    <text evidence="2">The sequence shown here is derived from an EMBL/GenBank/DDBJ whole genome shotgun (WGS) entry which is preliminary data.</text>
</comment>
<evidence type="ECO:0000313" key="2">
    <source>
        <dbReference type="EMBL" id="TCD65792.1"/>
    </source>
</evidence>
<feature type="region of interest" description="Disordered" evidence="1">
    <location>
        <begin position="1"/>
        <end position="72"/>
    </location>
</feature>
<dbReference type="Proteomes" id="UP000292702">
    <property type="component" value="Unassembled WGS sequence"/>
</dbReference>
<protein>
    <submittedName>
        <fullName evidence="2">Uncharacterized protein</fullName>
    </submittedName>
</protein>
<reference evidence="2 3" key="1">
    <citation type="submission" date="2018-11" db="EMBL/GenBank/DDBJ databases">
        <title>Genome assembly of Steccherinum ochraceum LE-BIN_3174, the white-rot fungus of the Steccherinaceae family (The Residual Polyporoid clade, Polyporales, Basidiomycota).</title>
        <authorList>
            <person name="Fedorova T.V."/>
            <person name="Glazunova O.A."/>
            <person name="Landesman E.O."/>
            <person name="Moiseenko K.V."/>
            <person name="Psurtseva N.V."/>
            <person name="Savinova O.S."/>
            <person name="Shakhova N.V."/>
            <person name="Tyazhelova T.V."/>
            <person name="Vasina D.V."/>
        </authorList>
    </citation>
    <scope>NUCLEOTIDE SEQUENCE [LARGE SCALE GENOMIC DNA]</scope>
    <source>
        <strain evidence="2 3">LE-BIN_3174</strain>
    </source>
</reference>
<dbReference type="EMBL" id="RWJN01000163">
    <property type="protein sequence ID" value="TCD65792.1"/>
    <property type="molecule type" value="Genomic_DNA"/>
</dbReference>
<sequence>MPFASEQYASSSWQAVPSPTPSSSSASPSPSPPPAGDRPTWGVEPRQVHPQRASAAPRSVQISETSTPMSSEAANTSLFTQEMLLNDLAELASDVRRYLLSQPLPLQTTLQSPSTQSQFQAGYDDSSLAYFMRKVPVQQ</sequence>
<accession>A0A4R0REQ9</accession>
<name>A0A4R0REQ9_9APHY</name>